<dbReference type="NCBIfam" id="TIGR01484">
    <property type="entry name" value="HAD-SF-IIB"/>
    <property type="match status" value="1"/>
</dbReference>
<dbReference type="RefSeq" id="WP_380868927.1">
    <property type="nucleotide sequence ID" value="NZ_JBHUMA010000006.1"/>
</dbReference>
<organism evidence="1 2">
    <name type="scientific">Sphingobacterium corticis</name>
    <dbReference type="NCBI Taxonomy" id="1812823"/>
    <lineage>
        <taxon>Bacteria</taxon>
        <taxon>Pseudomonadati</taxon>
        <taxon>Bacteroidota</taxon>
        <taxon>Sphingobacteriia</taxon>
        <taxon>Sphingobacteriales</taxon>
        <taxon>Sphingobacteriaceae</taxon>
        <taxon>Sphingobacterium</taxon>
    </lineage>
</organism>
<reference evidence="2" key="1">
    <citation type="journal article" date="2019" name="Int. J. Syst. Evol. Microbiol.">
        <title>The Global Catalogue of Microorganisms (GCM) 10K type strain sequencing project: providing services to taxonomists for standard genome sequencing and annotation.</title>
        <authorList>
            <consortium name="The Broad Institute Genomics Platform"/>
            <consortium name="The Broad Institute Genome Sequencing Center for Infectious Disease"/>
            <person name="Wu L."/>
            <person name="Ma J."/>
        </authorList>
    </citation>
    <scope>NUCLEOTIDE SEQUENCE [LARGE SCALE GENOMIC DNA]</scope>
    <source>
        <strain evidence="2">KCTC 42248</strain>
    </source>
</reference>
<gene>
    <name evidence="1" type="ORF">ACFSQ3_07515</name>
</gene>
<dbReference type="InterPro" id="IPR006379">
    <property type="entry name" value="HAD-SF_hydro_IIB"/>
</dbReference>
<dbReference type="PANTHER" id="PTHR10000:SF25">
    <property type="entry name" value="PHOSPHATASE YKRA-RELATED"/>
    <property type="match status" value="1"/>
</dbReference>
<dbReference type="GO" id="GO:0016787">
    <property type="term" value="F:hydrolase activity"/>
    <property type="evidence" value="ECO:0007669"/>
    <property type="project" value="UniProtKB-KW"/>
</dbReference>
<accession>A0ABW5NIE5</accession>
<dbReference type="SFLD" id="SFLDG01144">
    <property type="entry name" value="C2.B.4:_PGP_Like"/>
    <property type="match status" value="1"/>
</dbReference>
<dbReference type="Proteomes" id="UP001597393">
    <property type="component" value="Unassembled WGS sequence"/>
</dbReference>
<name>A0ABW5NIE5_9SPHI</name>
<keyword evidence="1" id="KW-0378">Hydrolase</keyword>
<dbReference type="Gene3D" id="3.30.1240.10">
    <property type="match status" value="1"/>
</dbReference>
<dbReference type="EMBL" id="JBHUMA010000006">
    <property type="protein sequence ID" value="MFD2598797.1"/>
    <property type="molecule type" value="Genomic_DNA"/>
</dbReference>
<dbReference type="InterPro" id="IPR023214">
    <property type="entry name" value="HAD_sf"/>
</dbReference>
<dbReference type="InterPro" id="IPR036412">
    <property type="entry name" value="HAD-like_sf"/>
</dbReference>
<dbReference type="NCBIfam" id="TIGR00099">
    <property type="entry name" value="Cof-subfamily"/>
    <property type="match status" value="1"/>
</dbReference>
<dbReference type="Pfam" id="PF08282">
    <property type="entry name" value="Hydrolase_3"/>
    <property type="match status" value="1"/>
</dbReference>
<dbReference type="Gene3D" id="3.40.50.1000">
    <property type="entry name" value="HAD superfamily/HAD-like"/>
    <property type="match status" value="1"/>
</dbReference>
<sequence length="266" mass="29640">MQSSTIKAVFFDIDGTLISFNTHEVPLSTQDAIRLLQKQGIKVILSTGRSINSLDHVKHFNFDGYSTFNGGYCVDASNGNVLHKATMDPKDIERLIEYSKGTPISYSFMSEKEVTIYHVTPEIDMMYETVNLPTPPLVDFETLDTSSILQTNVFIHPDLEENFMRTIMPNSIATRWIETFADVNPMGQSKRVGLDVFCEHFGFDISETMAFGDGGNDIEMLKHAGIGIAMGNANPQVKENADYVTDHVDEDGVWNALVHFGVISQS</sequence>
<keyword evidence="2" id="KW-1185">Reference proteome</keyword>
<protein>
    <submittedName>
        <fullName evidence="1">Cof-type HAD-IIB family hydrolase</fullName>
    </submittedName>
</protein>
<proteinExistence type="predicted"/>
<dbReference type="SFLD" id="SFLDG01140">
    <property type="entry name" value="C2.B:_Phosphomannomutase_and_P"/>
    <property type="match status" value="1"/>
</dbReference>
<dbReference type="PROSITE" id="PS01229">
    <property type="entry name" value="COF_2"/>
    <property type="match status" value="1"/>
</dbReference>
<dbReference type="SFLD" id="SFLDS00003">
    <property type="entry name" value="Haloacid_Dehalogenase"/>
    <property type="match status" value="1"/>
</dbReference>
<evidence type="ECO:0000313" key="1">
    <source>
        <dbReference type="EMBL" id="MFD2598797.1"/>
    </source>
</evidence>
<dbReference type="InterPro" id="IPR000150">
    <property type="entry name" value="Cof"/>
</dbReference>
<dbReference type="SUPFAM" id="SSF56784">
    <property type="entry name" value="HAD-like"/>
    <property type="match status" value="1"/>
</dbReference>
<evidence type="ECO:0000313" key="2">
    <source>
        <dbReference type="Proteomes" id="UP001597393"/>
    </source>
</evidence>
<dbReference type="PANTHER" id="PTHR10000">
    <property type="entry name" value="PHOSPHOSERINE PHOSPHATASE"/>
    <property type="match status" value="1"/>
</dbReference>
<comment type="caution">
    <text evidence="1">The sequence shown here is derived from an EMBL/GenBank/DDBJ whole genome shotgun (WGS) entry which is preliminary data.</text>
</comment>